<name>A0A420XQF3_9ACTN</name>
<dbReference type="AlphaFoldDB" id="A0A420XQF3"/>
<accession>A0A420XQF3</accession>
<dbReference type="RefSeq" id="WP_121193283.1">
    <property type="nucleotide sequence ID" value="NZ_RBWV01000011.1"/>
</dbReference>
<reference evidence="1 2" key="1">
    <citation type="submission" date="2018-10" db="EMBL/GenBank/DDBJ databases">
        <title>Genomic Encyclopedia of Archaeal and Bacterial Type Strains, Phase II (KMG-II): from individual species to whole genera.</title>
        <authorList>
            <person name="Goeker M."/>
        </authorList>
    </citation>
    <scope>NUCLEOTIDE SEQUENCE [LARGE SCALE GENOMIC DNA]</scope>
    <source>
        <strain evidence="1 2">RP-AC37</strain>
    </source>
</reference>
<dbReference type="InParanoid" id="A0A420XQF3"/>
<gene>
    <name evidence="1" type="ORF">CLV35_1993</name>
</gene>
<keyword evidence="2" id="KW-1185">Reference proteome</keyword>
<comment type="caution">
    <text evidence="1">The sequence shown here is derived from an EMBL/GenBank/DDBJ whole genome shotgun (WGS) entry which is preliminary data.</text>
</comment>
<evidence type="ECO:0000313" key="1">
    <source>
        <dbReference type="EMBL" id="RKS75523.1"/>
    </source>
</evidence>
<organism evidence="1 2">
    <name type="scientific">Motilibacter peucedani</name>
    <dbReference type="NCBI Taxonomy" id="598650"/>
    <lineage>
        <taxon>Bacteria</taxon>
        <taxon>Bacillati</taxon>
        <taxon>Actinomycetota</taxon>
        <taxon>Actinomycetes</taxon>
        <taxon>Motilibacterales</taxon>
        <taxon>Motilibacteraceae</taxon>
        <taxon>Motilibacter</taxon>
    </lineage>
</organism>
<sequence>MESTAYVGECPACAGPLRQAAEPQTVECSERGHTFTVPELEHDQAQAVRRALWSAEKALNSQALGLQLIGESAGVDHGPTIQRLREDAEVVRGLARRWDGLVADR</sequence>
<dbReference type="EMBL" id="RBWV01000011">
    <property type="protein sequence ID" value="RKS75523.1"/>
    <property type="molecule type" value="Genomic_DNA"/>
</dbReference>
<dbReference type="Proteomes" id="UP000281955">
    <property type="component" value="Unassembled WGS sequence"/>
</dbReference>
<proteinExistence type="predicted"/>
<evidence type="ECO:0000313" key="2">
    <source>
        <dbReference type="Proteomes" id="UP000281955"/>
    </source>
</evidence>
<protein>
    <submittedName>
        <fullName evidence="1">Uncharacterized protein</fullName>
    </submittedName>
</protein>